<dbReference type="AlphaFoldDB" id="A0AAV9P547"/>
<dbReference type="GeneID" id="89929293"/>
<accession>A0AAV9P547</accession>
<reference evidence="3 4" key="1">
    <citation type="submission" date="2023-08" db="EMBL/GenBank/DDBJ databases">
        <title>Black Yeasts Isolated from many extreme environments.</title>
        <authorList>
            <person name="Coleine C."/>
            <person name="Stajich J.E."/>
            <person name="Selbmann L."/>
        </authorList>
    </citation>
    <scope>NUCLEOTIDE SEQUENCE [LARGE SCALE GENOMIC DNA]</scope>
    <source>
        <strain evidence="3 4">CCFEE 5935</strain>
    </source>
</reference>
<proteinExistence type="inferred from homology"/>
<feature type="compositionally biased region" description="Acidic residues" evidence="2">
    <location>
        <begin position="70"/>
        <end position="89"/>
    </location>
</feature>
<evidence type="ECO:0000256" key="2">
    <source>
        <dbReference type="SAM" id="MobiDB-lite"/>
    </source>
</evidence>
<dbReference type="InterPro" id="IPR012459">
    <property type="entry name" value="Rrp15"/>
</dbReference>
<name>A0AAV9P547_9PEZI</name>
<keyword evidence="4" id="KW-1185">Reference proteome</keyword>
<comment type="similarity">
    <text evidence="1">Belongs to the RRP15 family.</text>
</comment>
<dbReference type="PANTHER" id="PTHR13245:SF14">
    <property type="entry name" value="RRP15-LIKE PROTEIN"/>
    <property type="match status" value="1"/>
</dbReference>
<feature type="compositionally biased region" description="Basic residues" evidence="2">
    <location>
        <begin position="17"/>
        <end position="28"/>
    </location>
</feature>
<dbReference type="Proteomes" id="UP001337655">
    <property type="component" value="Unassembled WGS sequence"/>
</dbReference>
<feature type="compositionally biased region" description="Basic and acidic residues" evidence="2">
    <location>
        <begin position="199"/>
        <end position="210"/>
    </location>
</feature>
<evidence type="ECO:0000313" key="3">
    <source>
        <dbReference type="EMBL" id="KAK5166416.1"/>
    </source>
</evidence>
<evidence type="ECO:0000313" key="4">
    <source>
        <dbReference type="Proteomes" id="UP001337655"/>
    </source>
</evidence>
<gene>
    <name evidence="3" type="primary">RRP15</name>
    <name evidence="3" type="ORF">LTR77_007959</name>
</gene>
<protein>
    <submittedName>
        <fullName evidence="3">Pre-60S ribosomal particles component</fullName>
    </submittedName>
</protein>
<sequence length="315" mass="34226">MAPVNTKRRRVEDEVRRPKKKIRVRKQPAYHSSSEDEGEEDVAEEQRPQKANPRSILKQSAQSKQKQVVEEEDEDEASASEIEGLEDLDEAQRNAALNVIPGAEGDESGEDDEQASDEDADIGDSEVDNLDESSADEDEVTPSETSLTSSQAAKRKRNDPAAFATSISRILDTKLTTAKRADPVLSRSKTAAEANKSIQDSKLDSAARAQIRSERKAALNKGRVTDLLGLEDTGVDTGKVVEEEKRLKKIAQRGVVKLFNAVRAAQVGAERAQKESQGGDGGGGVVGRKQREERVSEMSKEGFLEMISKGRGAAA</sequence>
<organism evidence="3 4">
    <name type="scientific">Saxophila tyrrhenica</name>
    <dbReference type="NCBI Taxonomy" id="1690608"/>
    <lineage>
        <taxon>Eukaryota</taxon>
        <taxon>Fungi</taxon>
        <taxon>Dikarya</taxon>
        <taxon>Ascomycota</taxon>
        <taxon>Pezizomycotina</taxon>
        <taxon>Dothideomycetes</taxon>
        <taxon>Dothideomycetidae</taxon>
        <taxon>Mycosphaerellales</taxon>
        <taxon>Extremaceae</taxon>
        <taxon>Saxophila</taxon>
    </lineage>
</organism>
<comment type="caution">
    <text evidence="3">The sequence shown here is derived from an EMBL/GenBank/DDBJ whole genome shotgun (WGS) entry which is preliminary data.</text>
</comment>
<dbReference type="GO" id="GO:0030687">
    <property type="term" value="C:preribosome, large subunit precursor"/>
    <property type="evidence" value="ECO:0007669"/>
    <property type="project" value="TreeGrafter"/>
</dbReference>
<dbReference type="PANTHER" id="PTHR13245">
    <property type="entry name" value="RRP15-LIKE PROTEIN"/>
    <property type="match status" value="1"/>
</dbReference>
<feature type="compositionally biased region" description="Basic and acidic residues" evidence="2">
    <location>
        <begin position="289"/>
        <end position="303"/>
    </location>
</feature>
<dbReference type="RefSeq" id="XP_064656298.1">
    <property type="nucleotide sequence ID" value="XM_064805193.1"/>
</dbReference>
<feature type="region of interest" description="Disordered" evidence="2">
    <location>
        <begin position="269"/>
        <end position="315"/>
    </location>
</feature>
<dbReference type="GO" id="GO:0000460">
    <property type="term" value="P:maturation of 5.8S rRNA"/>
    <property type="evidence" value="ECO:0007669"/>
    <property type="project" value="TreeGrafter"/>
</dbReference>
<dbReference type="GO" id="GO:0000470">
    <property type="term" value="P:maturation of LSU-rRNA"/>
    <property type="evidence" value="ECO:0007669"/>
    <property type="project" value="TreeGrafter"/>
</dbReference>
<feature type="compositionally biased region" description="Polar residues" evidence="2">
    <location>
        <begin position="142"/>
        <end position="152"/>
    </location>
</feature>
<evidence type="ECO:0000256" key="1">
    <source>
        <dbReference type="ARBA" id="ARBA00007462"/>
    </source>
</evidence>
<dbReference type="EMBL" id="JAVRRT010000013">
    <property type="protein sequence ID" value="KAK5166416.1"/>
    <property type="molecule type" value="Genomic_DNA"/>
</dbReference>
<dbReference type="Pfam" id="PF07890">
    <property type="entry name" value="Rrp15p"/>
    <property type="match status" value="1"/>
</dbReference>
<feature type="compositionally biased region" description="Acidic residues" evidence="2">
    <location>
        <begin position="104"/>
        <end position="141"/>
    </location>
</feature>
<feature type="region of interest" description="Disordered" evidence="2">
    <location>
        <begin position="1"/>
        <end position="210"/>
    </location>
</feature>